<dbReference type="Proteomes" id="UP000256431">
    <property type="component" value="Unassembled WGS sequence"/>
</dbReference>
<reference evidence="7 8" key="1">
    <citation type="submission" date="2018-08" db="EMBL/GenBank/DDBJ databases">
        <title>Genome sequence of Marinobacter flavimaris KCTC 12185.</title>
        <authorList>
            <person name="Chun J."/>
            <person name="Kim B.-Y."/>
            <person name="Choi S.-B."/>
            <person name="Kwak M.-J."/>
        </authorList>
    </citation>
    <scope>NUCLEOTIDE SEQUENCE [LARGE SCALE GENOMIC DNA]</scope>
    <source>
        <strain evidence="7 8">KCTC 12185</strain>
    </source>
</reference>
<keyword evidence="3" id="KW-0238">DNA-binding</keyword>
<evidence type="ECO:0000259" key="6">
    <source>
        <dbReference type="PROSITE" id="PS51898"/>
    </source>
</evidence>
<sequence length="522" mass="60442">METLAFSQIKINKIRKQIREYREARERGEVKYCLPDGEEVKYIKDARENGARLMLKITKTGDADFLIRERLRTGPKKTKSAKRFTVASIEQPLAAVTERAKEMQQNILAGREVYYSPDAPKPEEVDLSPTFLRLHKDHQKYHSVKASTRTEYSEIFERYLVPWHDLQISKLTRDEILRLHREITDNGGKKKRIRAADQAIGYARALISSALENPAPDYEKPKSNIVSETMKYHKAWNEEGGQPERTSEPFPDDAWADTWLAINDLKNRVPNRNDKKRPTLSVTGSYYFKMLLFTGLRGGQVSTIEWRQIDLDRGTISWMEKEDTEKTKTSEKVFYLPVCHYVWDMLKEMRAREIEQTGECTGYLFKSLGNGKKGHVDTNMRTQWNMIKAQVPAIATQKPHDFRATFVSIGQNIGVNEVALKTLINHTTYKQQNVLEGYTKRKVEALRQQADKIANHFLEHVGEKTKAPAATPLPDYLMRLANSEAMKTDRTVEQVLERWFKMGSQLDRIESDDPQIEMIKRL</sequence>
<dbReference type="EMBL" id="QRDH01000012">
    <property type="protein sequence ID" value="RDU39319.1"/>
    <property type="molecule type" value="Genomic_DNA"/>
</dbReference>
<keyword evidence="8" id="KW-1185">Reference proteome</keyword>
<accession>A0A3D8GYP8</accession>
<evidence type="ECO:0000256" key="2">
    <source>
        <dbReference type="ARBA" id="ARBA00022908"/>
    </source>
</evidence>
<dbReference type="Gene3D" id="1.10.150.130">
    <property type="match status" value="1"/>
</dbReference>
<evidence type="ECO:0000256" key="1">
    <source>
        <dbReference type="ARBA" id="ARBA00008857"/>
    </source>
</evidence>
<keyword evidence="2" id="KW-0229">DNA integration</keyword>
<name>A0A3D8GYP8_9GAMM</name>
<keyword evidence="5" id="KW-0175">Coiled coil</keyword>
<proteinExistence type="inferred from homology"/>
<dbReference type="InterPro" id="IPR002104">
    <property type="entry name" value="Integrase_catalytic"/>
</dbReference>
<gene>
    <name evidence="7" type="ORF">DXI23_18840</name>
</gene>
<evidence type="ECO:0000313" key="8">
    <source>
        <dbReference type="Proteomes" id="UP000256431"/>
    </source>
</evidence>
<dbReference type="InterPro" id="IPR010998">
    <property type="entry name" value="Integrase_recombinase_N"/>
</dbReference>
<feature type="coiled-coil region" evidence="5">
    <location>
        <begin position="4"/>
        <end position="31"/>
    </location>
</feature>
<comment type="caution">
    <text evidence="7">The sequence shown here is derived from an EMBL/GenBank/DDBJ whole genome shotgun (WGS) entry which is preliminary data.</text>
</comment>
<feature type="domain" description="Tyr recombinase" evidence="6">
    <location>
        <begin position="249"/>
        <end position="451"/>
    </location>
</feature>
<protein>
    <recommendedName>
        <fullName evidence="6">Tyr recombinase domain-containing protein</fullName>
    </recommendedName>
</protein>
<dbReference type="Gene3D" id="1.10.443.10">
    <property type="entry name" value="Intergrase catalytic core"/>
    <property type="match status" value="1"/>
</dbReference>
<dbReference type="Pfam" id="PF00589">
    <property type="entry name" value="Phage_integrase"/>
    <property type="match status" value="1"/>
</dbReference>
<organism evidence="7 8">
    <name type="scientific">Marinobacter flavimaris</name>
    <dbReference type="NCBI Taxonomy" id="262076"/>
    <lineage>
        <taxon>Bacteria</taxon>
        <taxon>Pseudomonadati</taxon>
        <taxon>Pseudomonadota</taxon>
        <taxon>Gammaproteobacteria</taxon>
        <taxon>Pseudomonadales</taxon>
        <taxon>Marinobacteraceae</taxon>
        <taxon>Marinobacter</taxon>
    </lineage>
</organism>
<dbReference type="GO" id="GO:0003677">
    <property type="term" value="F:DNA binding"/>
    <property type="evidence" value="ECO:0007669"/>
    <property type="project" value="UniProtKB-KW"/>
</dbReference>
<evidence type="ECO:0000313" key="7">
    <source>
        <dbReference type="EMBL" id="RDU39319.1"/>
    </source>
</evidence>
<dbReference type="PANTHER" id="PTHR30629">
    <property type="entry name" value="PROPHAGE INTEGRASE"/>
    <property type="match status" value="1"/>
</dbReference>
<dbReference type="SUPFAM" id="SSF56349">
    <property type="entry name" value="DNA breaking-rejoining enzymes"/>
    <property type="match status" value="1"/>
</dbReference>
<dbReference type="AlphaFoldDB" id="A0A3D8GYP8"/>
<evidence type="ECO:0000256" key="5">
    <source>
        <dbReference type="SAM" id="Coils"/>
    </source>
</evidence>
<evidence type="ECO:0000256" key="4">
    <source>
        <dbReference type="ARBA" id="ARBA00023172"/>
    </source>
</evidence>
<dbReference type="InterPro" id="IPR013762">
    <property type="entry name" value="Integrase-like_cat_sf"/>
</dbReference>
<keyword evidence="4" id="KW-0233">DNA recombination</keyword>
<evidence type="ECO:0000256" key="3">
    <source>
        <dbReference type="ARBA" id="ARBA00023125"/>
    </source>
</evidence>
<dbReference type="InterPro" id="IPR050808">
    <property type="entry name" value="Phage_Integrase"/>
</dbReference>
<dbReference type="PANTHER" id="PTHR30629:SF2">
    <property type="entry name" value="PROPHAGE INTEGRASE INTS-RELATED"/>
    <property type="match status" value="1"/>
</dbReference>
<dbReference type="InterPro" id="IPR011010">
    <property type="entry name" value="DNA_brk_join_enz"/>
</dbReference>
<dbReference type="RefSeq" id="WP_104271976.1">
    <property type="nucleotide sequence ID" value="NZ_PSSW01000013.1"/>
</dbReference>
<dbReference type="GO" id="GO:0006310">
    <property type="term" value="P:DNA recombination"/>
    <property type="evidence" value="ECO:0007669"/>
    <property type="project" value="UniProtKB-KW"/>
</dbReference>
<comment type="similarity">
    <text evidence="1">Belongs to the 'phage' integrase family.</text>
</comment>
<dbReference type="PROSITE" id="PS51898">
    <property type="entry name" value="TYR_RECOMBINASE"/>
    <property type="match status" value="1"/>
</dbReference>
<dbReference type="GO" id="GO:0015074">
    <property type="term" value="P:DNA integration"/>
    <property type="evidence" value="ECO:0007669"/>
    <property type="project" value="UniProtKB-KW"/>
</dbReference>